<dbReference type="GO" id="GO:0000812">
    <property type="term" value="C:Swr1 complex"/>
    <property type="evidence" value="ECO:0007669"/>
    <property type="project" value="TreeGrafter"/>
</dbReference>
<dbReference type="GO" id="GO:0005524">
    <property type="term" value="F:ATP binding"/>
    <property type="evidence" value="ECO:0007669"/>
    <property type="project" value="UniProtKB-KW"/>
</dbReference>
<dbReference type="GO" id="GO:0042393">
    <property type="term" value="F:histone binding"/>
    <property type="evidence" value="ECO:0007669"/>
    <property type="project" value="TreeGrafter"/>
</dbReference>
<dbReference type="Pfam" id="PF00271">
    <property type="entry name" value="Helicase_C"/>
    <property type="match status" value="1"/>
</dbReference>
<protein>
    <submittedName>
        <fullName evidence="8">Helicase C-terminal domain-containing protein</fullName>
    </submittedName>
</protein>
<keyword evidence="4" id="KW-0347">Helicase</keyword>
<evidence type="ECO:0000256" key="5">
    <source>
        <dbReference type="ARBA" id="ARBA00022840"/>
    </source>
</evidence>
<evidence type="ECO:0000259" key="6">
    <source>
        <dbReference type="PROSITE" id="PS51194"/>
    </source>
</evidence>
<dbReference type="SUPFAM" id="SSF52540">
    <property type="entry name" value="P-loop containing nucleoside triphosphate hydrolases"/>
    <property type="match status" value="1"/>
</dbReference>
<accession>A0A1I7S6Q5</accession>
<dbReference type="eggNOG" id="KOG0391">
    <property type="taxonomic scope" value="Eukaryota"/>
</dbReference>
<reference evidence="8" key="1">
    <citation type="submission" date="2016-11" db="UniProtKB">
        <authorList>
            <consortium name="WormBaseParasite"/>
        </authorList>
    </citation>
    <scope>IDENTIFICATION</scope>
</reference>
<dbReference type="SMART" id="SM00490">
    <property type="entry name" value="HELICc"/>
    <property type="match status" value="1"/>
</dbReference>
<keyword evidence="5" id="KW-0067">ATP-binding</keyword>
<dbReference type="AlphaFoldDB" id="A0A1I7S6Q5"/>
<dbReference type="InterPro" id="IPR049730">
    <property type="entry name" value="SNF2/RAD54-like_C"/>
</dbReference>
<evidence type="ECO:0000256" key="2">
    <source>
        <dbReference type="ARBA" id="ARBA00022741"/>
    </source>
</evidence>
<dbReference type="InterPro" id="IPR050520">
    <property type="entry name" value="INO80/SWR1_helicase"/>
</dbReference>
<dbReference type="GO" id="GO:0003677">
    <property type="term" value="F:DNA binding"/>
    <property type="evidence" value="ECO:0007669"/>
    <property type="project" value="UniProtKB-KW"/>
</dbReference>
<dbReference type="GO" id="GO:0004386">
    <property type="term" value="F:helicase activity"/>
    <property type="evidence" value="ECO:0007669"/>
    <property type="project" value="UniProtKB-KW"/>
</dbReference>
<evidence type="ECO:0000256" key="1">
    <source>
        <dbReference type="ARBA" id="ARBA00004123"/>
    </source>
</evidence>
<dbReference type="InterPro" id="IPR001650">
    <property type="entry name" value="Helicase_C-like"/>
</dbReference>
<organism evidence="7 8">
    <name type="scientific">Bursaphelenchus xylophilus</name>
    <name type="common">Pinewood nematode worm</name>
    <name type="synonym">Aphelenchoides xylophilus</name>
    <dbReference type="NCBI Taxonomy" id="6326"/>
    <lineage>
        <taxon>Eukaryota</taxon>
        <taxon>Metazoa</taxon>
        <taxon>Ecdysozoa</taxon>
        <taxon>Nematoda</taxon>
        <taxon>Chromadorea</taxon>
        <taxon>Rhabditida</taxon>
        <taxon>Tylenchina</taxon>
        <taxon>Tylenchomorpha</taxon>
        <taxon>Aphelenchoidea</taxon>
        <taxon>Aphelenchoididae</taxon>
        <taxon>Bursaphelenchus</taxon>
    </lineage>
</organism>
<dbReference type="Gene3D" id="3.40.50.300">
    <property type="entry name" value="P-loop containing nucleotide triphosphate hydrolases"/>
    <property type="match status" value="1"/>
</dbReference>
<evidence type="ECO:0000256" key="4">
    <source>
        <dbReference type="ARBA" id="ARBA00022806"/>
    </source>
</evidence>
<evidence type="ECO:0000313" key="7">
    <source>
        <dbReference type="Proteomes" id="UP000095284"/>
    </source>
</evidence>
<dbReference type="InterPro" id="IPR027417">
    <property type="entry name" value="P-loop_NTPase"/>
</dbReference>
<name>A0A1I7S6Q5_BURXY</name>
<dbReference type="PROSITE" id="PS51194">
    <property type="entry name" value="HELICASE_CTER"/>
    <property type="match status" value="1"/>
</dbReference>
<sequence>MDHLHPMLRRVRTFHLVRAHANKTQEGAAFQEAGNAEKADDYASPQFASILRPTRPPAKLNMERFKERLKLTGYAKFLVETPYPKEIKQHITPIKQQTPVLNQDLIDFLSIFKENTDQDGPIKNVLRALRISKEEWIQAAASKFNMYVMEVLCRPLHPDDRFYGKLRTYFERFQVNSSYNSITDLYSKRTKLDDDMLINRLMRFPEARLIEYDCGKLQTLARLLRNLYEDGHRCLIFTQMSKMLDILQAFLAHHGYVYFRLDGATPVEKRQALMERFNSDPKVFCFILSTRAGGVGINLIGADTVIFYDSDWNPTMDAQAQDRCHRVGFFGGLRGNFCRVFELNVTGNGYFYGVCVDF</sequence>
<dbReference type="Proteomes" id="UP000095284">
    <property type="component" value="Unplaced"/>
</dbReference>
<dbReference type="PANTHER" id="PTHR45685:SF1">
    <property type="entry name" value="HELICASE SRCAP"/>
    <property type="match status" value="1"/>
</dbReference>
<dbReference type="PANTHER" id="PTHR45685">
    <property type="entry name" value="HELICASE SRCAP-RELATED"/>
    <property type="match status" value="1"/>
</dbReference>
<dbReference type="CDD" id="cd18793">
    <property type="entry name" value="SF2_C_SNF"/>
    <property type="match status" value="1"/>
</dbReference>
<keyword evidence="2" id="KW-0547">Nucleotide-binding</keyword>
<dbReference type="GO" id="GO:0006338">
    <property type="term" value="P:chromatin remodeling"/>
    <property type="evidence" value="ECO:0007669"/>
    <property type="project" value="TreeGrafter"/>
</dbReference>
<evidence type="ECO:0000256" key="3">
    <source>
        <dbReference type="ARBA" id="ARBA00022801"/>
    </source>
</evidence>
<dbReference type="WBParaSite" id="BXY_0869300.1">
    <property type="protein sequence ID" value="BXY_0869300.1"/>
    <property type="gene ID" value="BXY_0869300"/>
</dbReference>
<feature type="domain" description="Helicase C-terminal" evidence="6">
    <location>
        <begin position="219"/>
        <end position="358"/>
    </location>
</feature>
<dbReference type="GO" id="GO:0016887">
    <property type="term" value="F:ATP hydrolysis activity"/>
    <property type="evidence" value="ECO:0007669"/>
    <property type="project" value="TreeGrafter"/>
</dbReference>
<comment type="subcellular location">
    <subcellularLocation>
        <location evidence="1">Nucleus</location>
    </subcellularLocation>
</comment>
<evidence type="ECO:0000313" key="8">
    <source>
        <dbReference type="WBParaSite" id="BXY_0869300.1"/>
    </source>
</evidence>
<proteinExistence type="predicted"/>
<keyword evidence="3" id="KW-0378">Hydrolase</keyword>